<protein>
    <submittedName>
        <fullName evidence="1">Uncharacterized protein</fullName>
    </submittedName>
</protein>
<name>A0A1Q9E234_SYMMI</name>
<dbReference type="Proteomes" id="UP000186817">
    <property type="component" value="Unassembled WGS sequence"/>
</dbReference>
<dbReference type="AlphaFoldDB" id="A0A1Q9E234"/>
<accession>A0A1Q9E234</accession>
<evidence type="ECO:0000313" key="2">
    <source>
        <dbReference type="Proteomes" id="UP000186817"/>
    </source>
</evidence>
<dbReference type="OrthoDB" id="10310593at2759"/>
<gene>
    <name evidence="1" type="ORF">AK812_SmicGene15744</name>
</gene>
<evidence type="ECO:0000313" key="1">
    <source>
        <dbReference type="EMBL" id="OLQ01488.1"/>
    </source>
</evidence>
<keyword evidence="2" id="KW-1185">Reference proteome</keyword>
<sequence length="173" mass="19893">MNGSSFDSRFLDHFVTGHYAVTTPNWKAKFHELADAIKKKKPNRVTCDADAIDTYSRRRMRVGYRKQRCQQVSATQTRQIATGSCCQMILKLRACNNIIHFQRSHSRACYDVQVSKSFRLCLDISLNCTKAQEWQLVKRAKTCRCLLVPDRDDCYDGFASGEATVEAIWRKVS</sequence>
<reference evidence="1 2" key="1">
    <citation type="submission" date="2016-02" db="EMBL/GenBank/DDBJ databases">
        <title>Genome analysis of coral dinoflagellate symbionts highlights evolutionary adaptations to a symbiotic lifestyle.</title>
        <authorList>
            <person name="Aranda M."/>
            <person name="Li Y."/>
            <person name="Liew Y.J."/>
            <person name="Baumgarten S."/>
            <person name="Simakov O."/>
            <person name="Wilson M."/>
            <person name="Piel J."/>
            <person name="Ashoor H."/>
            <person name="Bougouffa S."/>
            <person name="Bajic V.B."/>
            <person name="Ryu T."/>
            <person name="Ravasi T."/>
            <person name="Bayer T."/>
            <person name="Micklem G."/>
            <person name="Kim H."/>
            <person name="Bhak J."/>
            <person name="Lajeunesse T.C."/>
            <person name="Voolstra C.R."/>
        </authorList>
    </citation>
    <scope>NUCLEOTIDE SEQUENCE [LARGE SCALE GENOMIC DNA]</scope>
    <source>
        <strain evidence="1 2">CCMP2467</strain>
    </source>
</reference>
<comment type="caution">
    <text evidence="1">The sequence shown here is derived from an EMBL/GenBank/DDBJ whole genome shotgun (WGS) entry which is preliminary data.</text>
</comment>
<dbReference type="EMBL" id="LSRX01000290">
    <property type="protein sequence ID" value="OLQ01488.1"/>
    <property type="molecule type" value="Genomic_DNA"/>
</dbReference>
<proteinExistence type="predicted"/>
<organism evidence="1 2">
    <name type="scientific">Symbiodinium microadriaticum</name>
    <name type="common">Dinoflagellate</name>
    <name type="synonym">Zooxanthella microadriatica</name>
    <dbReference type="NCBI Taxonomy" id="2951"/>
    <lineage>
        <taxon>Eukaryota</taxon>
        <taxon>Sar</taxon>
        <taxon>Alveolata</taxon>
        <taxon>Dinophyceae</taxon>
        <taxon>Suessiales</taxon>
        <taxon>Symbiodiniaceae</taxon>
        <taxon>Symbiodinium</taxon>
    </lineage>
</organism>